<comment type="caution">
    <text evidence="1">The sequence shown here is derived from an EMBL/GenBank/DDBJ whole genome shotgun (WGS) entry which is preliminary data.</text>
</comment>
<gene>
    <name evidence="1" type="ORF">PACLA_8A024533</name>
</gene>
<reference evidence="1" key="1">
    <citation type="submission" date="2020-04" db="EMBL/GenBank/DDBJ databases">
        <authorList>
            <person name="Alioto T."/>
            <person name="Alioto T."/>
            <person name="Gomez Garrido J."/>
        </authorList>
    </citation>
    <scope>NUCLEOTIDE SEQUENCE</scope>
    <source>
        <strain evidence="1">A484AB</strain>
    </source>
</reference>
<dbReference type="AlphaFoldDB" id="A0A6S7HGK7"/>
<organism evidence="1 2">
    <name type="scientific">Paramuricea clavata</name>
    <name type="common">Red gorgonian</name>
    <name type="synonym">Violescent sea-whip</name>
    <dbReference type="NCBI Taxonomy" id="317549"/>
    <lineage>
        <taxon>Eukaryota</taxon>
        <taxon>Metazoa</taxon>
        <taxon>Cnidaria</taxon>
        <taxon>Anthozoa</taxon>
        <taxon>Octocorallia</taxon>
        <taxon>Malacalcyonacea</taxon>
        <taxon>Plexauridae</taxon>
        <taxon>Paramuricea</taxon>
    </lineage>
</organism>
<keyword evidence="2" id="KW-1185">Reference proteome</keyword>
<protein>
    <submittedName>
        <fullName evidence="1">Uncharacterized protein</fullName>
    </submittedName>
</protein>
<dbReference type="OrthoDB" id="6588494at2759"/>
<evidence type="ECO:0000313" key="2">
    <source>
        <dbReference type="Proteomes" id="UP001152795"/>
    </source>
</evidence>
<evidence type="ECO:0000313" key="1">
    <source>
        <dbReference type="EMBL" id="CAB4004214.1"/>
    </source>
</evidence>
<sequence length="139" mass="15734">MGGTQDIATTNVEQQGLKMENIIGESFHGASNMRREFGDSCKRMNVWSRIKIDEAVGSAKLRKLQKIGDTAIWLPKQAVLETIFCPYITIKKRNIFCHAKVCLQASDYLQTSGLDYLSAWNMVQSSKDEIHRISYDTTV</sequence>
<name>A0A6S7HGK7_PARCT</name>
<accession>A0A6S7HGK7</accession>
<dbReference type="Proteomes" id="UP001152795">
    <property type="component" value="Unassembled WGS sequence"/>
</dbReference>
<dbReference type="EMBL" id="CACRXK020004835">
    <property type="protein sequence ID" value="CAB4004214.1"/>
    <property type="molecule type" value="Genomic_DNA"/>
</dbReference>
<proteinExistence type="predicted"/>